<evidence type="ECO:0000256" key="1">
    <source>
        <dbReference type="PROSITE-ProRule" id="PRU00649"/>
    </source>
</evidence>
<dbReference type="Proteomes" id="UP000251960">
    <property type="component" value="Chromosome 3"/>
</dbReference>
<organism evidence="3 4">
    <name type="scientific">Zea mays</name>
    <name type="common">Maize</name>
    <dbReference type="NCBI Taxonomy" id="4577"/>
    <lineage>
        <taxon>Eukaryota</taxon>
        <taxon>Viridiplantae</taxon>
        <taxon>Streptophyta</taxon>
        <taxon>Embryophyta</taxon>
        <taxon>Tracheophyta</taxon>
        <taxon>Spermatophyta</taxon>
        <taxon>Magnoliopsida</taxon>
        <taxon>Liliopsida</taxon>
        <taxon>Poales</taxon>
        <taxon>Poaceae</taxon>
        <taxon>PACMAD clade</taxon>
        <taxon>Panicoideae</taxon>
        <taxon>Andropogonodae</taxon>
        <taxon>Andropogoneae</taxon>
        <taxon>Tripsacinae</taxon>
        <taxon>Zea</taxon>
    </lineage>
</organism>
<proteinExistence type="predicted"/>
<comment type="caution">
    <text evidence="3">The sequence shown here is derived from an EMBL/GenBank/DDBJ whole genome shotgun (WGS) entry which is preliminary data.</text>
</comment>
<protein>
    <recommendedName>
        <fullName evidence="2">TFIIS N-terminal domain-containing protein</fullName>
    </recommendedName>
</protein>
<evidence type="ECO:0000313" key="4">
    <source>
        <dbReference type="Proteomes" id="UP000251960"/>
    </source>
</evidence>
<dbReference type="AlphaFoldDB" id="A0A3L6FJ36"/>
<dbReference type="PANTHER" id="PTHR47853">
    <property type="entry name" value="EXPRESSED PROTEIN"/>
    <property type="match status" value="1"/>
</dbReference>
<dbReference type="PANTHER" id="PTHR47853:SF1">
    <property type="entry name" value="EXPRESSED PROTEIN"/>
    <property type="match status" value="1"/>
</dbReference>
<evidence type="ECO:0000259" key="2">
    <source>
        <dbReference type="PROSITE" id="PS51319"/>
    </source>
</evidence>
<reference evidence="3 4" key="1">
    <citation type="journal article" date="2018" name="Nat. Genet.">
        <title>Extensive intraspecific gene order and gene structural variations between Mo17 and other maize genomes.</title>
        <authorList>
            <person name="Sun S."/>
            <person name="Zhou Y."/>
            <person name="Chen J."/>
            <person name="Shi J."/>
            <person name="Zhao H."/>
            <person name="Zhao H."/>
            <person name="Song W."/>
            <person name="Zhang M."/>
            <person name="Cui Y."/>
            <person name="Dong X."/>
            <person name="Liu H."/>
            <person name="Ma X."/>
            <person name="Jiao Y."/>
            <person name="Wang B."/>
            <person name="Wei X."/>
            <person name="Stein J.C."/>
            <person name="Glaubitz J.C."/>
            <person name="Lu F."/>
            <person name="Yu G."/>
            <person name="Liang C."/>
            <person name="Fengler K."/>
            <person name="Li B."/>
            <person name="Rafalski A."/>
            <person name="Schnable P.S."/>
            <person name="Ware D.H."/>
            <person name="Buckler E.S."/>
            <person name="Lai J."/>
        </authorList>
    </citation>
    <scope>NUCLEOTIDE SEQUENCE [LARGE SCALE GENOMIC DNA]</scope>
    <source>
        <strain evidence="4">cv. Missouri 17</strain>
        <tissue evidence="3">Seedling</tissue>
    </source>
</reference>
<evidence type="ECO:0000313" key="3">
    <source>
        <dbReference type="EMBL" id="PWZ33109.1"/>
    </source>
</evidence>
<comment type="subcellular location">
    <subcellularLocation>
        <location evidence="1">Nucleus</location>
    </subcellularLocation>
</comment>
<dbReference type="GO" id="GO:0005634">
    <property type="term" value="C:nucleus"/>
    <property type="evidence" value="ECO:0007669"/>
    <property type="project" value="UniProtKB-SubCell"/>
</dbReference>
<dbReference type="InterPro" id="IPR017923">
    <property type="entry name" value="TFIIS_N"/>
</dbReference>
<gene>
    <name evidence="3" type="ORF">Zm00014a_044453</name>
</gene>
<keyword evidence="1" id="KW-0539">Nucleus</keyword>
<dbReference type="SUPFAM" id="SSF47676">
    <property type="entry name" value="Conserved domain common to transcription factors TFIIS, elongin A, CRSP70"/>
    <property type="match status" value="1"/>
</dbReference>
<accession>A0A3L6FJ36</accession>
<feature type="domain" description="TFIIS N-terminal" evidence="2">
    <location>
        <begin position="92"/>
        <end position="173"/>
    </location>
</feature>
<dbReference type="InterPro" id="IPR035441">
    <property type="entry name" value="TFIIS/LEDGF_dom_sf"/>
</dbReference>
<dbReference type="PROSITE" id="PS51319">
    <property type="entry name" value="TFIIS_N"/>
    <property type="match status" value="1"/>
</dbReference>
<dbReference type="EMBL" id="NCVQ01000004">
    <property type="protein sequence ID" value="PWZ33109.1"/>
    <property type="molecule type" value="Genomic_DNA"/>
</dbReference>
<name>A0A3L6FJ36_MAIZE</name>
<sequence>MKAPAAHYSSSASYSEFQIPLFLLISLLRRSQRQHVFLQRAAFNTGVDMAEKSSLRRLKRLLPAFAAIDAAIEAATGFSRDNIRRERGKLLEMLCDIITDNDSVELAEGLCQLLDEAMVLALKRLRVVEATPTVLATTDAIKAVAGLRSHESGRVRGLACSIIGGWTTSINCDISTGRAILVKLSKMQKAHKALRVPGRRH</sequence>
<dbReference type="Gene3D" id="1.20.930.10">
    <property type="entry name" value="Conserved domain common to transcription factors TFIIS, elongin A, CRSP70"/>
    <property type="match status" value="1"/>
</dbReference>
<dbReference type="Pfam" id="PF08711">
    <property type="entry name" value="Med26"/>
    <property type="match status" value="1"/>
</dbReference>